<feature type="region of interest" description="Disordered" evidence="1">
    <location>
        <begin position="80"/>
        <end position="106"/>
    </location>
</feature>
<feature type="non-terminal residue" evidence="2">
    <location>
        <position position="1"/>
    </location>
</feature>
<evidence type="ECO:0000313" key="3">
    <source>
        <dbReference type="Proteomes" id="UP000266841"/>
    </source>
</evidence>
<feature type="compositionally biased region" description="Polar residues" evidence="1">
    <location>
        <begin position="96"/>
        <end position="105"/>
    </location>
</feature>
<protein>
    <submittedName>
        <fullName evidence="2">Uncharacterized protein</fullName>
    </submittedName>
</protein>
<evidence type="ECO:0000313" key="2">
    <source>
        <dbReference type="EMBL" id="EJK77252.1"/>
    </source>
</evidence>
<name>K0TR64_THAOC</name>
<organism evidence="2 3">
    <name type="scientific">Thalassiosira oceanica</name>
    <name type="common">Marine diatom</name>
    <dbReference type="NCBI Taxonomy" id="159749"/>
    <lineage>
        <taxon>Eukaryota</taxon>
        <taxon>Sar</taxon>
        <taxon>Stramenopiles</taxon>
        <taxon>Ochrophyta</taxon>
        <taxon>Bacillariophyta</taxon>
        <taxon>Coscinodiscophyceae</taxon>
        <taxon>Thalassiosirophycidae</taxon>
        <taxon>Thalassiosirales</taxon>
        <taxon>Thalassiosiraceae</taxon>
        <taxon>Thalassiosira</taxon>
    </lineage>
</organism>
<dbReference type="EMBL" id="AGNL01001115">
    <property type="protein sequence ID" value="EJK77252.1"/>
    <property type="molecule type" value="Genomic_DNA"/>
</dbReference>
<feature type="compositionally biased region" description="Basic and acidic residues" evidence="1">
    <location>
        <begin position="1"/>
        <end position="20"/>
    </location>
</feature>
<proteinExistence type="predicted"/>
<accession>K0TR64</accession>
<keyword evidence="3" id="KW-1185">Reference proteome</keyword>
<feature type="region of interest" description="Disordered" evidence="1">
    <location>
        <begin position="1"/>
        <end position="26"/>
    </location>
</feature>
<dbReference type="AlphaFoldDB" id="K0TR64"/>
<evidence type="ECO:0000256" key="1">
    <source>
        <dbReference type="SAM" id="MobiDB-lite"/>
    </source>
</evidence>
<dbReference type="Proteomes" id="UP000266841">
    <property type="component" value="Unassembled WGS sequence"/>
</dbReference>
<reference evidence="2 3" key="1">
    <citation type="journal article" date="2012" name="Genome Biol.">
        <title>Genome and low-iron response of an oceanic diatom adapted to chronic iron limitation.</title>
        <authorList>
            <person name="Lommer M."/>
            <person name="Specht M."/>
            <person name="Roy A.S."/>
            <person name="Kraemer L."/>
            <person name="Andreson R."/>
            <person name="Gutowska M.A."/>
            <person name="Wolf J."/>
            <person name="Bergner S.V."/>
            <person name="Schilhabel M.B."/>
            <person name="Klostermeier U.C."/>
            <person name="Beiko R.G."/>
            <person name="Rosenstiel P."/>
            <person name="Hippler M."/>
            <person name="Laroche J."/>
        </authorList>
    </citation>
    <scope>NUCLEOTIDE SEQUENCE [LARGE SCALE GENOMIC DNA]</scope>
    <source>
        <strain evidence="2 3">CCMP1005</strain>
    </source>
</reference>
<gene>
    <name evidence="2" type="ORF">THAOC_00927</name>
</gene>
<sequence>HYIDNAERQNKGPKQREAKKNLANRNRTSDRWMTVFTLQSTALPTELSRATLARDNPDVQMVDQIPLSVNVVTIRKGAVRRPSATSADIQQQQQQPEDPSASSDGSVRAVLSSYVGVEFGGGMEVAFCKAAVKNRDAGEILILHNS</sequence>
<comment type="caution">
    <text evidence="2">The sequence shown here is derived from an EMBL/GenBank/DDBJ whole genome shotgun (WGS) entry which is preliminary data.</text>
</comment>